<dbReference type="Gene3D" id="3.90.1200.10">
    <property type="match status" value="1"/>
</dbReference>
<feature type="domain" description="CHK kinase-like" evidence="1">
    <location>
        <begin position="134"/>
        <end position="327"/>
    </location>
</feature>
<dbReference type="InterPro" id="IPR011009">
    <property type="entry name" value="Kinase-like_dom_sf"/>
</dbReference>
<dbReference type="SMART" id="SM00587">
    <property type="entry name" value="CHK"/>
    <property type="match status" value="1"/>
</dbReference>
<dbReference type="AlphaFoldDB" id="A0A3R7QAC1"/>
<dbReference type="PANTHER" id="PTHR11012:SF47">
    <property type="entry name" value="GH22833P"/>
    <property type="match status" value="1"/>
</dbReference>
<dbReference type="SUPFAM" id="SSF56112">
    <property type="entry name" value="Protein kinase-like (PK-like)"/>
    <property type="match status" value="1"/>
</dbReference>
<dbReference type="PANTHER" id="PTHR11012">
    <property type="entry name" value="PROTEIN KINASE-LIKE DOMAIN-CONTAINING"/>
    <property type="match status" value="1"/>
</dbReference>
<dbReference type="InterPro" id="IPR004119">
    <property type="entry name" value="EcKL"/>
</dbReference>
<sequence>MNYCERTRVCHSLITEEAVKEALRADKGSEAQLVSWKIKDFTRKGDNYVALVTSVEADYALGGEVRRVSYVIKANPCHDAKSYEDVTHAIFLKEADFYTNLLPQMNSILQATGLGGLDMPLCYYSGMERKKELIILEDLRTRGFKMFDRRKGLDVAHAKLALKGLAKLHAASLLLQERKPESLEAKLLNRPWGNLVEGSTNVLPILERTLDTSVTILSKIGGYESTIVWVKNVKAKLQEIFESDVKSTKYHVLCHGDAWNNNMLFRYSDDATPEEVMLLDLQACRRVSFANDLNFLLYTSLTGDVRRPNLDALLETYRGHFNAVMEAGGGALRLGREEVLEEFRKKNTIGAIFGMVTIGVVLVDPREAVEVEACEEGNFDRAFEEVKTKTLAMLETNPLLRPRFLAMFDEFIESGLIPA</sequence>
<proteinExistence type="predicted"/>
<name>A0A3R7QAC1_PENVA</name>
<reference evidence="2 3" key="1">
    <citation type="submission" date="2018-04" db="EMBL/GenBank/DDBJ databases">
        <authorList>
            <person name="Zhang X."/>
            <person name="Yuan J."/>
            <person name="Li F."/>
            <person name="Xiang J."/>
        </authorList>
    </citation>
    <scope>NUCLEOTIDE SEQUENCE [LARGE SCALE GENOMIC DNA]</scope>
    <source>
        <tissue evidence="2">Muscle</tissue>
    </source>
</reference>
<reference evidence="2 3" key="2">
    <citation type="submission" date="2019-01" db="EMBL/GenBank/DDBJ databases">
        <title>The decoding of complex shrimp genome reveals the adaptation for benthos swimmer, frequently molting mechanism and breeding impact on genome.</title>
        <authorList>
            <person name="Sun Y."/>
            <person name="Gao Y."/>
            <person name="Yu Y."/>
        </authorList>
    </citation>
    <scope>NUCLEOTIDE SEQUENCE [LARGE SCALE GENOMIC DNA]</scope>
    <source>
        <tissue evidence="2">Muscle</tissue>
    </source>
</reference>
<gene>
    <name evidence="2" type="ORF">C7M84_008851</name>
</gene>
<keyword evidence="3" id="KW-1185">Reference proteome</keyword>
<evidence type="ECO:0000259" key="1">
    <source>
        <dbReference type="SMART" id="SM00587"/>
    </source>
</evidence>
<dbReference type="Pfam" id="PF02958">
    <property type="entry name" value="EcKL"/>
    <property type="match status" value="1"/>
</dbReference>
<organism evidence="2 3">
    <name type="scientific">Penaeus vannamei</name>
    <name type="common">Whiteleg shrimp</name>
    <name type="synonym">Litopenaeus vannamei</name>
    <dbReference type="NCBI Taxonomy" id="6689"/>
    <lineage>
        <taxon>Eukaryota</taxon>
        <taxon>Metazoa</taxon>
        <taxon>Ecdysozoa</taxon>
        <taxon>Arthropoda</taxon>
        <taxon>Crustacea</taxon>
        <taxon>Multicrustacea</taxon>
        <taxon>Malacostraca</taxon>
        <taxon>Eumalacostraca</taxon>
        <taxon>Eucarida</taxon>
        <taxon>Decapoda</taxon>
        <taxon>Dendrobranchiata</taxon>
        <taxon>Penaeoidea</taxon>
        <taxon>Penaeidae</taxon>
        <taxon>Penaeus</taxon>
    </lineage>
</organism>
<dbReference type="EMBL" id="QCYY01002114">
    <property type="protein sequence ID" value="ROT72736.1"/>
    <property type="molecule type" value="Genomic_DNA"/>
</dbReference>
<dbReference type="OrthoDB" id="6344432at2759"/>
<dbReference type="Proteomes" id="UP000283509">
    <property type="component" value="Unassembled WGS sequence"/>
</dbReference>
<accession>A0A3R7QAC1</accession>
<protein>
    <recommendedName>
        <fullName evidence="1">CHK kinase-like domain-containing protein</fullName>
    </recommendedName>
</protein>
<comment type="caution">
    <text evidence="2">The sequence shown here is derived from an EMBL/GenBank/DDBJ whole genome shotgun (WGS) entry which is preliminary data.</text>
</comment>
<evidence type="ECO:0000313" key="2">
    <source>
        <dbReference type="EMBL" id="ROT72736.1"/>
    </source>
</evidence>
<dbReference type="InterPro" id="IPR015897">
    <property type="entry name" value="CHK_kinase-like"/>
</dbReference>
<evidence type="ECO:0000313" key="3">
    <source>
        <dbReference type="Proteomes" id="UP000283509"/>
    </source>
</evidence>